<reference evidence="2 3" key="1">
    <citation type="submission" date="2024-01" db="EMBL/GenBank/DDBJ databases">
        <authorList>
            <person name="Alioto T."/>
            <person name="Alioto T."/>
            <person name="Gomez Garrido J."/>
        </authorList>
    </citation>
    <scope>NUCLEOTIDE SEQUENCE [LARGE SCALE GENOMIC DNA]</scope>
</reference>
<organism evidence="2 3">
    <name type="scientific">Scomber scombrus</name>
    <name type="common">Atlantic mackerel</name>
    <name type="synonym">Scomber vernalis</name>
    <dbReference type="NCBI Taxonomy" id="13677"/>
    <lineage>
        <taxon>Eukaryota</taxon>
        <taxon>Metazoa</taxon>
        <taxon>Chordata</taxon>
        <taxon>Craniata</taxon>
        <taxon>Vertebrata</taxon>
        <taxon>Euteleostomi</taxon>
        <taxon>Actinopterygii</taxon>
        <taxon>Neopterygii</taxon>
        <taxon>Teleostei</taxon>
        <taxon>Neoteleostei</taxon>
        <taxon>Acanthomorphata</taxon>
        <taxon>Pelagiaria</taxon>
        <taxon>Scombriformes</taxon>
        <taxon>Scombridae</taxon>
        <taxon>Scomber</taxon>
    </lineage>
</organism>
<sequence>MIIADQLVAVMHVYSLLPPYEDKEEEEDRARRYICKVELKHTTMTAFSRLIQYQNTKERVNQLQHAIEEIKLKLVEVQQERLRAEKEKTNCNWVNCFRRKGSFLNSLLVNPLQKENKGAIYKTETRVSRTRQKVSLLKFWR</sequence>
<comment type="caution">
    <text evidence="2">The sequence shown here is derived from an EMBL/GenBank/DDBJ whole genome shotgun (WGS) entry which is preliminary data.</text>
</comment>
<dbReference type="EMBL" id="CAWUFR010000015">
    <property type="protein sequence ID" value="CAK6954055.1"/>
    <property type="molecule type" value="Genomic_DNA"/>
</dbReference>
<gene>
    <name evidence="2" type="ORF">FSCOSCO3_A017567</name>
</gene>
<accession>A0AAV1N521</accession>
<proteinExistence type="predicted"/>
<dbReference type="AlphaFoldDB" id="A0AAV1N521"/>
<evidence type="ECO:0000256" key="1">
    <source>
        <dbReference type="SAM" id="Coils"/>
    </source>
</evidence>
<keyword evidence="1" id="KW-0175">Coiled coil</keyword>
<name>A0AAV1N521_SCOSC</name>
<feature type="coiled-coil region" evidence="1">
    <location>
        <begin position="53"/>
        <end position="92"/>
    </location>
</feature>
<dbReference type="Proteomes" id="UP001314229">
    <property type="component" value="Unassembled WGS sequence"/>
</dbReference>
<evidence type="ECO:0000313" key="3">
    <source>
        <dbReference type="Proteomes" id="UP001314229"/>
    </source>
</evidence>
<keyword evidence="3" id="KW-1185">Reference proteome</keyword>
<protein>
    <submittedName>
        <fullName evidence="2">Uncharacterized protein</fullName>
    </submittedName>
</protein>
<evidence type="ECO:0000313" key="2">
    <source>
        <dbReference type="EMBL" id="CAK6954055.1"/>
    </source>
</evidence>